<dbReference type="Proteomes" id="UP000093694">
    <property type="component" value="Unassembled WGS sequence"/>
</dbReference>
<proteinExistence type="predicted"/>
<reference evidence="1 3" key="1">
    <citation type="journal article" date="2015" name="Biotechnol. Bioeng.">
        <title>Genome sequence and phenotypic characterization of Caulobacter segnis.</title>
        <authorList>
            <person name="Patel S."/>
            <person name="Fletcher B."/>
            <person name="Scott D.C."/>
            <person name="Ely B."/>
        </authorList>
    </citation>
    <scope>NUCLEOTIDE SEQUENCE [LARGE SCALE GENOMIC DNA]</scope>
    <source>
        <strain evidence="1 3">PS02</strain>
    </source>
</reference>
<accession>A0A166TUC9</accession>
<reference evidence="2 4" key="2">
    <citation type="journal article" date="2016" name="Front. Microbiol.">
        <title>Industrial Acetogenic Biocatalysts: A Comparative Metabolic and Genomic Analysis.</title>
        <authorList>
            <person name="Bengelsdorf F."/>
            <person name="Poehlein A."/>
            <person name="Sonja S."/>
            <person name="Erz C."/>
            <person name="Hummel T."/>
            <person name="Hoffmeister S."/>
            <person name="Daniel R."/>
            <person name="Durre P."/>
        </authorList>
    </citation>
    <scope>NUCLEOTIDE SEQUENCE [LARGE SCALE GENOMIC DNA]</scope>
    <source>
        <strain evidence="2 4">PTA-10522</strain>
    </source>
</reference>
<evidence type="ECO:0000313" key="4">
    <source>
        <dbReference type="Proteomes" id="UP000093694"/>
    </source>
</evidence>
<evidence type="ECO:0000313" key="1">
    <source>
        <dbReference type="EMBL" id="OAA94109.1"/>
    </source>
</evidence>
<dbReference type="PATRIC" id="fig|1705578.3.peg.3674"/>
<dbReference type="EMBL" id="LROR01000032">
    <property type="protein sequence ID" value="OBR96671.1"/>
    <property type="molecule type" value="Genomic_DNA"/>
</dbReference>
<keyword evidence="4" id="KW-1185">Reference proteome</keyword>
<comment type="caution">
    <text evidence="1">The sequence shown here is derived from an EMBL/GenBank/DDBJ whole genome shotgun (WGS) entry which is preliminary data.</text>
</comment>
<name>A0A166TUC9_9CLOT</name>
<sequence length="57" mass="6827">MEAILRREEKPAVDEMVEFLKDLTVQEQEEMAKYMAAFKEGFEFARRNLDRPRKCMA</sequence>
<dbReference type="Proteomes" id="UP000077384">
    <property type="component" value="Unassembled WGS sequence"/>
</dbReference>
<protein>
    <submittedName>
        <fullName evidence="1">Uncharacterized protein</fullName>
    </submittedName>
</protein>
<evidence type="ECO:0000313" key="2">
    <source>
        <dbReference type="EMBL" id="OBR96671.1"/>
    </source>
</evidence>
<dbReference type="AlphaFoldDB" id="A0A166TUC9"/>
<gene>
    <name evidence="2" type="ORF">CLCOS_08330</name>
    <name evidence="1" type="ORF">WX73_03679</name>
</gene>
<dbReference type="EMBL" id="LITQ01000008">
    <property type="protein sequence ID" value="OAA94109.1"/>
    <property type="molecule type" value="Genomic_DNA"/>
</dbReference>
<dbReference type="RefSeq" id="WP_156496365.1">
    <property type="nucleotide sequence ID" value="NZ_LITQ01000008.1"/>
</dbReference>
<evidence type="ECO:0000313" key="3">
    <source>
        <dbReference type="Proteomes" id="UP000077384"/>
    </source>
</evidence>
<organism evidence="1 3">
    <name type="scientific">Clostridium coskatii</name>
    <dbReference type="NCBI Taxonomy" id="1705578"/>
    <lineage>
        <taxon>Bacteria</taxon>
        <taxon>Bacillati</taxon>
        <taxon>Bacillota</taxon>
        <taxon>Clostridia</taxon>
        <taxon>Eubacteriales</taxon>
        <taxon>Clostridiaceae</taxon>
        <taxon>Clostridium</taxon>
    </lineage>
</organism>